<dbReference type="EMBL" id="WNYA01000006">
    <property type="protein sequence ID" value="KAG8565458.1"/>
    <property type="molecule type" value="Genomic_DNA"/>
</dbReference>
<comment type="caution">
    <text evidence="2">The sequence shown here is derived from an EMBL/GenBank/DDBJ whole genome shotgun (WGS) entry which is preliminary data.</text>
</comment>
<protein>
    <submittedName>
        <fullName evidence="2">Uncharacterized protein</fullName>
    </submittedName>
</protein>
<sequence>MKFLWAFLLLAFTIDSVYSNGCRTPADYRQVIGRAFQAASAGLKGVKFPPMPSSGILTSGLGSATSLTNVALSDSKLLDLNVVVTGRGLSITTKVILDVSSNDLRFANAAPSINADINFDMQLDMDENYGCLSYTIDKDSVDMSFTIDDESGDIDTDILGVLLRWITGTLKPLIGSVLDTVPIILNEENRAISNTVFMLGDTVCYYKVSGIQYSNGNHYGTFCLICDGGEICPSGPITPIRPEPHEGYVMVFSPELVSAAAELSLIDLSVQIGLDVAQLDGVGLTDSHPDNADFSVQMKVSDVTNLVLKDEAGSMDVLLGIDLFKSDKVIASGRSDVNMALSTGFRAGFMLLKYKFNFEIQIKITFVDKDYDKTSAGTFLKKMMNSHANVLVDKMNCKMERCFPVLPVFGPGYPAMPLPASPPTQGSYHPQTPAPGQCHFRHGSCECSVP</sequence>
<proteinExistence type="predicted"/>
<keyword evidence="1" id="KW-0732">Signal</keyword>
<evidence type="ECO:0000256" key="1">
    <source>
        <dbReference type="SAM" id="SignalP"/>
    </source>
</evidence>
<evidence type="ECO:0000313" key="2">
    <source>
        <dbReference type="EMBL" id="KAG8565458.1"/>
    </source>
</evidence>
<organism evidence="2 3">
    <name type="scientific">Engystomops pustulosus</name>
    <name type="common">Tungara frog</name>
    <name type="synonym">Physalaemus pustulosus</name>
    <dbReference type="NCBI Taxonomy" id="76066"/>
    <lineage>
        <taxon>Eukaryota</taxon>
        <taxon>Metazoa</taxon>
        <taxon>Chordata</taxon>
        <taxon>Craniata</taxon>
        <taxon>Vertebrata</taxon>
        <taxon>Euteleostomi</taxon>
        <taxon>Amphibia</taxon>
        <taxon>Batrachia</taxon>
        <taxon>Anura</taxon>
        <taxon>Neobatrachia</taxon>
        <taxon>Hyloidea</taxon>
        <taxon>Leptodactylidae</taxon>
        <taxon>Leiuperinae</taxon>
        <taxon>Engystomops</taxon>
    </lineage>
</organism>
<name>A0AAV7AZZ6_ENGPU</name>
<keyword evidence="3" id="KW-1185">Reference proteome</keyword>
<reference evidence="2" key="1">
    <citation type="thesis" date="2020" institute="ProQuest LLC" country="789 East Eisenhower Parkway, Ann Arbor, MI, USA">
        <title>Comparative Genomics and Chromosome Evolution.</title>
        <authorList>
            <person name="Mudd A.B."/>
        </authorList>
    </citation>
    <scope>NUCLEOTIDE SEQUENCE</scope>
    <source>
        <strain evidence="2">237g6f4</strain>
        <tissue evidence="2">Blood</tissue>
    </source>
</reference>
<gene>
    <name evidence="2" type="ORF">GDO81_012859</name>
</gene>
<dbReference type="Proteomes" id="UP000824782">
    <property type="component" value="Unassembled WGS sequence"/>
</dbReference>
<feature type="chain" id="PRO_5043922068" evidence="1">
    <location>
        <begin position="20"/>
        <end position="450"/>
    </location>
</feature>
<accession>A0AAV7AZZ6</accession>
<dbReference type="AlphaFoldDB" id="A0AAV7AZZ6"/>
<evidence type="ECO:0000313" key="3">
    <source>
        <dbReference type="Proteomes" id="UP000824782"/>
    </source>
</evidence>
<feature type="signal peptide" evidence="1">
    <location>
        <begin position="1"/>
        <end position="19"/>
    </location>
</feature>